<dbReference type="Proteomes" id="UP001174909">
    <property type="component" value="Unassembled WGS sequence"/>
</dbReference>
<feature type="region of interest" description="Disordered" evidence="2">
    <location>
        <begin position="420"/>
        <end position="466"/>
    </location>
</feature>
<evidence type="ECO:0000256" key="1">
    <source>
        <dbReference type="SAM" id="Coils"/>
    </source>
</evidence>
<gene>
    <name evidence="3" type="ORF">GBAR_LOCUS14637</name>
</gene>
<feature type="compositionally biased region" description="Acidic residues" evidence="2">
    <location>
        <begin position="176"/>
        <end position="185"/>
    </location>
</feature>
<feature type="region of interest" description="Disordered" evidence="2">
    <location>
        <begin position="376"/>
        <end position="404"/>
    </location>
</feature>
<feature type="coiled-coil region" evidence="1">
    <location>
        <begin position="289"/>
        <end position="344"/>
    </location>
</feature>
<reference evidence="3" key="1">
    <citation type="submission" date="2023-03" db="EMBL/GenBank/DDBJ databases">
        <authorList>
            <person name="Steffen K."/>
            <person name="Cardenas P."/>
        </authorList>
    </citation>
    <scope>NUCLEOTIDE SEQUENCE</scope>
</reference>
<feature type="region of interest" description="Disordered" evidence="2">
    <location>
        <begin position="176"/>
        <end position="225"/>
    </location>
</feature>
<evidence type="ECO:0000256" key="2">
    <source>
        <dbReference type="SAM" id="MobiDB-lite"/>
    </source>
</evidence>
<feature type="compositionally biased region" description="Gly residues" evidence="2">
    <location>
        <begin position="457"/>
        <end position="466"/>
    </location>
</feature>
<dbReference type="Gene3D" id="2.60.40.2840">
    <property type="match status" value="1"/>
</dbReference>
<feature type="compositionally biased region" description="Basic and acidic residues" evidence="2">
    <location>
        <begin position="420"/>
        <end position="429"/>
    </location>
</feature>
<dbReference type="EMBL" id="CASHTH010002139">
    <property type="protein sequence ID" value="CAI8025314.1"/>
    <property type="molecule type" value="Genomic_DNA"/>
</dbReference>
<evidence type="ECO:0000313" key="4">
    <source>
        <dbReference type="Proteomes" id="UP001174909"/>
    </source>
</evidence>
<name>A0AA35WM00_GEOBA</name>
<comment type="caution">
    <text evidence="3">The sequence shown here is derived from an EMBL/GenBank/DDBJ whole genome shotgun (WGS) entry which is preliminary data.</text>
</comment>
<organism evidence="3 4">
    <name type="scientific">Geodia barretti</name>
    <name type="common">Barrett's horny sponge</name>
    <dbReference type="NCBI Taxonomy" id="519541"/>
    <lineage>
        <taxon>Eukaryota</taxon>
        <taxon>Metazoa</taxon>
        <taxon>Porifera</taxon>
        <taxon>Demospongiae</taxon>
        <taxon>Heteroscleromorpha</taxon>
        <taxon>Tetractinellida</taxon>
        <taxon>Astrophorina</taxon>
        <taxon>Geodiidae</taxon>
        <taxon>Geodia</taxon>
    </lineage>
</organism>
<keyword evidence="4" id="KW-1185">Reference proteome</keyword>
<evidence type="ECO:0000313" key="3">
    <source>
        <dbReference type="EMBL" id="CAI8025314.1"/>
    </source>
</evidence>
<protein>
    <submittedName>
        <fullName evidence="3">Uncharacterized protein</fullName>
    </submittedName>
</protein>
<dbReference type="AlphaFoldDB" id="A0AA35WM00"/>
<accession>A0AA35WM00</accession>
<sequence>MAAEGREMKTDDQRQRPVQFRGLSTHYVAGEDIRVAFRYPTSSFLPHSEDKVKLYASRARERSVASASVGDTAQHHLCDGGLYKTGSVTMTTGQLSGRRPASYVLLYGSSRLRSVVGKSEPFIICPQENFPSIQIRTPEDSAFIEKLRSHSPLGGADDGEHSFSLVSGGLSGEWEVLEEEEEDSSGSEAWSDIGGDLKSGEESSAESEPHSGNGGVGGRFGVDPRKGREDAEIAQTPKVVTFSEAVTPPPEHQVVECGSEHPLENEGLGMFKSANRELRTKVRVLHDKLHSACRERDCLQETLENMSTQLSSLQLEKSKLKYKNKKLAEEKHGLKAKNKDLMRENAVLTQHCQRQVAQMGAYEAQLKTLSGEQLWRKTRASPQSAHQKEAPTTSDPVATSANTQIGSVWQKPVIDVFVRDSDKTGDKKSQRAAKKRNRTDTVSVTSSCKPHKEGIEGGRTGQGVQRGGVSLSEDHIMSIMDQLKGGQPSFQCPVCMKVLHSHETEFSAQLHIEHCLQYT</sequence>
<keyword evidence="1" id="KW-0175">Coiled coil</keyword>
<proteinExistence type="predicted"/>
<feature type="compositionally biased region" description="Polar residues" evidence="2">
    <location>
        <begin position="380"/>
        <end position="404"/>
    </location>
</feature>